<name>A0A7I8VRE5_9ANNE</name>
<evidence type="ECO:0000256" key="2">
    <source>
        <dbReference type="ARBA" id="ARBA00004613"/>
    </source>
</evidence>
<dbReference type="InterPro" id="IPR013818">
    <property type="entry name" value="Lipase"/>
</dbReference>
<dbReference type="GO" id="GO:0051301">
    <property type="term" value="P:cell division"/>
    <property type="evidence" value="ECO:0007669"/>
    <property type="project" value="UniProtKB-KW"/>
</dbReference>
<evidence type="ECO:0000256" key="14">
    <source>
        <dbReference type="SAM" id="Coils"/>
    </source>
</evidence>
<comment type="subcellular location">
    <subcellularLocation>
        <location evidence="1">Cytoplasm</location>
        <location evidence="1">Cytoskeleton</location>
        <location evidence="1">Spindle</location>
    </subcellularLocation>
    <subcellularLocation>
        <location evidence="2">Secreted</location>
    </subcellularLocation>
</comment>
<comment type="caution">
    <text evidence="17">The sequence shown here is derived from an EMBL/GenBank/DDBJ whole genome shotgun (WGS) entry which is preliminary data.</text>
</comment>
<dbReference type="GO" id="GO:0005874">
    <property type="term" value="C:microtubule"/>
    <property type="evidence" value="ECO:0007669"/>
    <property type="project" value="UniProtKB-KW"/>
</dbReference>
<keyword evidence="9" id="KW-0498">Mitosis</keyword>
<dbReference type="PANTHER" id="PTHR11610">
    <property type="entry name" value="LIPASE"/>
    <property type="match status" value="1"/>
</dbReference>
<keyword evidence="5" id="KW-0963">Cytoplasm</keyword>
<dbReference type="GO" id="GO:0005615">
    <property type="term" value="C:extracellular space"/>
    <property type="evidence" value="ECO:0007669"/>
    <property type="project" value="TreeGrafter"/>
</dbReference>
<dbReference type="InterPro" id="IPR000734">
    <property type="entry name" value="TAG_lipase"/>
</dbReference>
<evidence type="ECO:0000256" key="12">
    <source>
        <dbReference type="ARBA" id="ARBA00023306"/>
    </source>
</evidence>
<dbReference type="OrthoDB" id="199913at2759"/>
<dbReference type="Gene3D" id="3.40.50.1820">
    <property type="entry name" value="alpha/beta hydrolase"/>
    <property type="match status" value="2"/>
</dbReference>
<keyword evidence="12" id="KW-0131">Cell cycle</keyword>
<keyword evidence="7" id="KW-0132">Cell division</keyword>
<organism evidence="17 18">
    <name type="scientific">Dimorphilus gyrociliatus</name>
    <dbReference type="NCBI Taxonomy" id="2664684"/>
    <lineage>
        <taxon>Eukaryota</taxon>
        <taxon>Metazoa</taxon>
        <taxon>Spiralia</taxon>
        <taxon>Lophotrochozoa</taxon>
        <taxon>Annelida</taxon>
        <taxon>Polychaeta</taxon>
        <taxon>Polychaeta incertae sedis</taxon>
        <taxon>Dinophilidae</taxon>
        <taxon>Dimorphilus</taxon>
    </lineage>
</organism>
<evidence type="ECO:0000259" key="15">
    <source>
        <dbReference type="Pfam" id="PF00151"/>
    </source>
</evidence>
<reference evidence="17 18" key="1">
    <citation type="submission" date="2020-08" db="EMBL/GenBank/DDBJ databases">
        <authorList>
            <person name="Hejnol A."/>
        </authorList>
    </citation>
    <scope>NUCLEOTIDE SEQUENCE [LARGE SCALE GENOMIC DNA]</scope>
</reference>
<feature type="domain" description="HAUS augmin-like complex subunit 3 N-terminal" evidence="16">
    <location>
        <begin position="694"/>
        <end position="828"/>
    </location>
</feature>
<keyword evidence="11" id="KW-0206">Cytoskeleton</keyword>
<evidence type="ECO:0000259" key="16">
    <source>
        <dbReference type="Pfam" id="PF14932"/>
    </source>
</evidence>
<sequence>MFVLCRSFKTVCYKRCGCVTNDRFFMDAPMFESIKSDDITFDLYTPEKPNDPIRTSLSFLPDDFKSNRPTKLFLHGWKSSPETFTSTKDKIFQSKKQVNVFLVNWTSISNLLYCKSVTNLQLVGHCVAYYLRRLIYKYGGSSMDYHCIGHSLGAHACGYIGQKFKRFNMILGRATGLDPAGPCFKYTRNSKRLDKSDALFQDNIHTSTKGFDKVLGISMPLGHVDFFPNYREEQPPCEYVSKSILSAKSCAHSIAKDYFVASLERECSFIAEPCHVVGTKSVIDRFIIHLYGNCGHSCQMNTTCQKMVIMKYFAALLLLPFAFCAEVCYPPCGCFNDDPPFEGDWLPEPIEEQDITYELFTRNNRDDPIDCTLDQLPNEFDQNKPTKFVWHGWNGRSASHYATKDAILDHVDANVFVVDWPGATDLVYFQAVANARLAGSCTGVFTKRLLDRFGGDIDTYHCVGHSLGAHVCGYYGDMMNYTYSLVLGRATGLDPAGPGFDGGDPRFRLDKEDARFQDNIHTNTKGFIYLGLGKPVGDVDFFPNKGDFQPPCEDGSCSDHSVCVRYFRISMDKDQCQYTAYPCNSDDDADDGKCETCTAGVDCQRMGYYADTMPGYEGPLNIEDVNIALENDEFQLYDLVKNLSEDNIVTNEELLQQADQQITPVQVEENIDSITLKIEENAFELEKERVARRKKSESEEEAQTCPNKCEAEYERALKSSTEACKKVDNALSNVQIGVRQLASIGENMFFSNMPFDQHKEAEKIFTQQLTQFTKRQFIQGIEELAVKKNDTQFEFLDVTKPEILLLKGYCEEVNIAQCRQLARLKKLFFEKEKKYFNALLLEASLSAANQFLDTVEISKFSKNISALEKQINENKSKSRRIENDILNLTTNSLPMLLQHAQEAQETRILRGDYDLKIMRQNYFLDKQDQVIEELAKQRARWDILLVASDIEVQRHRETKHLLTAISSFLSDFQTCIESRSKVLEAICAIENYDTRTTVHSKDATSLMLGQILTEVQVLSTEKSHSKKLFYPFSFINERAQVLTEKYKNNQISNFKRNEDVINKIKELENLCKELNDNSVLNMFENLYSQYFHNLSTSLQSCEVKAKTLLKDIETKKKELGSNQYKALENDLCILFYTDRMNFLNRTQLFCESE</sequence>
<evidence type="ECO:0000256" key="1">
    <source>
        <dbReference type="ARBA" id="ARBA00004186"/>
    </source>
</evidence>
<keyword evidence="8" id="KW-0493">Microtubule</keyword>
<dbReference type="PANTHER" id="PTHR11610:SF173">
    <property type="entry name" value="LIPASE DOMAIN-CONTAINING PROTEIN-RELATED"/>
    <property type="match status" value="1"/>
</dbReference>
<keyword evidence="10 14" id="KW-0175">Coiled coil</keyword>
<accession>A0A7I8VRE5</accession>
<dbReference type="Pfam" id="PF14932">
    <property type="entry name" value="HAUS-augmin3"/>
    <property type="match status" value="1"/>
</dbReference>
<evidence type="ECO:0000256" key="13">
    <source>
        <dbReference type="RuleBase" id="RU004262"/>
    </source>
</evidence>
<evidence type="ECO:0000256" key="6">
    <source>
        <dbReference type="ARBA" id="ARBA00022525"/>
    </source>
</evidence>
<evidence type="ECO:0000256" key="5">
    <source>
        <dbReference type="ARBA" id="ARBA00022490"/>
    </source>
</evidence>
<evidence type="ECO:0000313" key="18">
    <source>
        <dbReference type="Proteomes" id="UP000549394"/>
    </source>
</evidence>
<evidence type="ECO:0000256" key="4">
    <source>
        <dbReference type="ARBA" id="ARBA00010701"/>
    </source>
</evidence>
<dbReference type="SUPFAM" id="SSF53474">
    <property type="entry name" value="alpha/beta-Hydrolases"/>
    <property type="match status" value="2"/>
</dbReference>
<evidence type="ECO:0000256" key="7">
    <source>
        <dbReference type="ARBA" id="ARBA00022618"/>
    </source>
</evidence>
<feature type="coiled-coil region" evidence="14">
    <location>
        <begin position="1057"/>
        <end position="1118"/>
    </location>
</feature>
<dbReference type="AlphaFoldDB" id="A0A7I8VRE5"/>
<evidence type="ECO:0000313" key="17">
    <source>
        <dbReference type="EMBL" id="CAD5118551.1"/>
    </source>
</evidence>
<feature type="coiled-coil region" evidence="14">
    <location>
        <begin position="857"/>
        <end position="884"/>
    </location>
</feature>
<feature type="domain" description="Lipase" evidence="15">
    <location>
        <begin position="11"/>
        <end position="275"/>
    </location>
</feature>
<evidence type="ECO:0000256" key="3">
    <source>
        <dbReference type="ARBA" id="ARBA00009645"/>
    </source>
</evidence>
<protein>
    <submittedName>
        <fullName evidence="17">DgyrCDS7239</fullName>
    </submittedName>
</protein>
<comment type="similarity">
    <text evidence="4 13">Belongs to the AB hydrolase superfamily. Lipase family.</text>
</comment>
<evidence type="ECO:0000256" key="8">
    <source>
        <dbReference type="ARBA" id="ARBA00022701"/>
    </source>
</evidence>
<dbReference type="GO" id="GO:0005819">
    <property type="term" value="C:spindle"/>
    <property type="evidence" value="ECO:0007669"/>
    <property type="project" value="UniProtKB-SubCell"/>
</dbReference>
<dbReference type="PRINTS" id="PR00821">
    <property type="entry name" value="TAGLIPASE"/>
</dbReference>
<feature type="domain" description="Lipase" evidence="15">
    <location>
        <begin position="326"/>
        <end position="615"/>
    </location>
</feature>
<dbReference type="Proteomes" id="UP000549394">
    <property type="component" value="Unassembled WGS sequence"/>
</dbReference>
<dbReference type="InterPro" id="IPR029058">
    <property type="entry name" value="AB_hydrolase_fold"/>
</dbReference>
<evidence type="ECO:0000256" key="10">
    <source>
        <dbReference type="ARBA" id="ARBA00023054"/>
    </source>
</evidence>
<keyword evidence="18" id="KW-1185">Reference proteome</keyword>
<dbReference type="GO" id="GO:0016298">
    <property type="term" value="F:lipase activity"/>
    <property type="evidence" value="ECO:0007669"/>
    <property type="project" value="InterPro"/>
</dbReference>
<keyword evidence="6" id="KW-0964">Secreted</keyword>
<dbReference type="EMBL" id="CAJFCJ010000009">
    <property type="protein sequence ID" value="CAD5118551.1"/>
    <property type="molecule type" value="Genomic_DNA"/>
</dbReference>
<dbReference type="InterPro" id="IPR032733">
    <property type="entry name" value="HAUS3_N"/>
</dbReference>
<dbReference type="GO" id="GO:0016042">
    <property type="term" value="P:lipid catabolic process"/>
    <property type="evidence" value="ECO:0007669"/>
    <property type="project" value="TreeGrafter"/>
</dbReference>
<evidence type="ECO:0000256" key="9">
    <source>
        <dbReference type="ARBA" id="ARBA00022776"/>
    </source>
</evidence>
<dbReference type="Pfam" id="PF00151">
    <property type="entry name" value="Lipase"/>
    <property type="match status" value="2"/>
</dbReference>
<gene>
    <name evidence="17" type="ORF">DGYR_LOCUS6908</name>
</gene>
<proteinExistence type="inferred from homology"/>
<evidence type="ECO:0000256" key="11">
    <source>
        <dbReference type="ARBA" id="ARBA00023212"/>
    </source>
</evidence>
<comment type="similarity">
    <text evidence="3">Belongs to the HAUS3 family.</text>
</comment>